<evidence type="ECO:0008006" key="3">
    <source>
        <dbReference type="Google" id="ProtNLM"/>
    </source>
</evidence>
<dbReference type="InterPro" id="IPR036514">
    <property type="entry name" value="SGNH_hydro_sf"/>
</dbReference>
<reference evidence="2" key="1">
    <citation type="journal article" date="2020" name="mSystems">
        <title>Genome- and Community-Level Interaction Insights into Carbon Utilization and Element Cycling Functions of Hydrothermarchaeota in Hydrothermal Sediment.</title>
        <authorList>
            <person name="Zhou Z."/>
            <person name="Liu Y."/>
            <person name="Xu W."/>
            <person name="Pan J."/>
            <person name="Luo Z.H."/>
            <person name="Li M."/>
        </authorList>
    </citation>
    <scope>NUCLEOTIDE SEQUENCE [LARGE SCALE GENOMIC DNA]</scope>
    <source>
        <strain evidence="2">SpSt-418</strain>
    </source>
</reference>
<dbReference type="SUPFAM" id="SSF52266">
    <property type="entry name" value="SGNH hydrolase"/>
    <property type="match status" value="1"/>
</dbReference>
<protein>
    <recommendedName>
        <fullName evidence="3">SGNH/GDSL hydrolase family protein</fullName>
    </recommendedName>
</protein>
<dbReference type="PROSITE" id="PS51257">
    <property type="entry name" value="PROKAR_LIPOPROTEIN"/>
    <property type="match status" value="1"/>
</dbReference>
<dbReference type="Gene3D" id="3.40.50.1110">
    <property type="entry name" value="SGNH hydrolase"/>
    <property type="match status" value="1"/>
</dbReference>
<organism evidence="2">
    <name type="scientific">Oscillatoriales cyanobacterium SpSt-418</name>
    <dbReference type="NCBI Taxonomy" id="2282169"/>
    <lineage>
        <taxon>Bacteria</taxon>
        <taxon>Bacillati</taxon>
        <taxon>Cyanobacteriota</taxon>
        <taxon>Cyanophyceae</taxon>
        <taxon>Oscillatoriophycideae</taxon>
        <taxon>Oscillatoriales</taxon>
    </lineage>
</organism>
<dbReference type="AlphaFoldDB" id="A0A7C3PNR0"/>
<gene>
    <name evidence="2" type="ORF">ENR64_07085</name>
</gene>
<sequence>MQAKSALEYLFIACAALLIFAACRSSALNHNGIEPSILLVGNSFTAINGGIAQQLKSLVPTGNIASVAPGGYTLAKHWNDENTRQTIRDHQWKYVVLQEQSQTPIFDLAKFREFAGALDQEIKRGGAKTILFMTWERPDSVAYGVTTTNLADAYESVGTDLGAKVAPVGLAFARSLSERPELSLSTQDGHPTLHGTYLAACVLYGTIFEQSPVGKSSPEENLSAEVQAYFQKIAAESLGYSSTSRRSHSAKSVHSLSEPRGV</sequence>
<comment type="caution">
    <text evidence="2">The sequence shown here is derived from an EMBL/GenBank/DDBJ whole genome shotgun (WGS) entry which is preliminary data.</text>
</comment>
<evidence type="ECO:0000313" key="2">
    <source>
        <dbReference type="EMBL" id="HFM97521.1"/>
    </source>
</evidence>
<name>A0A7C3PNR0_9CYAN</name>
<proteinExistence type="predicted"/>
<evidence type="ECO:0000256" key="1">
    <source>
        <dbReference type="SAM" id="MobiDB-lite"/>
    </source>
</evidence>
<accession>A0A7C3PNR0</accession>
<dbReference type="EMBL" id="DSRU01000087">
    <property type="protein sequence ID" value="HFM97521.1"/>
    <property type="molecule type" value="Genomic_DNA"/>
</dbReference>
<feature type="region of interest" description="Disordered" evidence="1">
    <location>
        <begin position="240"/>
        <end position="262"/>
    </location>
</feature>